<feature type="region of interest" description="Disordered" evidence="1">
    <location>
        <begin position="1"/>
        <end position="98"/>
    </location>
</feature>
<feature type="compositionally biased region" description="Basic and acidic residues" evidence="1">
    <location>
        <begin position="333"/>
        <end position="349"/>
    </location>
</feature>
<keyword evidence="3" id="KW-1185">Reference proteome</keyword>
<feature type="region of interest" description="Disordered" evidence="1">
    <location>
        <begin position="286"/>
        <end position="379"/>
    </location>
</feature>
<name>A0A5B8MVD5_9CHLO</name>
<feature type="compositionally biased region" description="Basic and acidic residues" evidence="1">
    <location>
        <begin position="367"/>
        <end position="379"/>
    </location>
</feature>
<feature type="compositionally biased region" description="Basic and acidic residues" evidence="1">
    <location>
        <begin position="140"/>
        <end position="152"/>
    </location>
</feature>
<proteinExistence type="predicted"/>
<reference evidence="2 3" key="1">
    <citation type="submission" date="2018-07" db="EMBL/GenBank/DDBJ databases">
        <title>The complete nuclear genome of the prasinophyte Chloropicon primus (CCMP1205).</title>
        <authorList>
            <person name="Pombert J.-F."/>
            <person name="Otis C."/>
            <person name="Turmel M."/>
            <person name="Lemieux C."/>
        </authorList>
    </citation>
    <scope>NUCLEOTIDE SEQUENCE [LARGE SCALE GENOMIC DNA]</scope>
    <source>
        <strain evidence="2 3">CCMP1205</strain>
    </source>
</reference>
<organism evidence="2 3">
    <name type="scientific">Chloropicon primus</name>
    <dbReference type="NCBI Taxonomy" id="1764295"/>
    <lineage>
        <taxon>Eukaryota</taxon>
        <taxon>Viridiplantae</taxon>
        <taxon>Chlorophyta</taxon>
        <taxon>Chloropicophyceae</taxon>
        <taxon>Chloropicales</taxon>
        <taxon>Chloropicaceae</taxon>
        <taxon>Chloropicon</taxon>
    </lineage>
</organism>
<feature type="compositionally biased region" description="Basic and acidic residues" evidence="1">
    <location>
        <begin position="11"/>
        <end position="48"/>
    </location>
</feature>
<feature type="region of interest" description="Disordered" evidence="1">
    <location>
        <begin position="122"/>
        <end position="217"/>
    </location>
</feature>
<accession>A0A5B8MVD5</accession>
<dbReference type="Proteomes" id="UP000316726">
    <property type="component" value="Chromosome 13"/>
</dbReference>
<dbReference type="AlphaFoldDB" id="A0A5B8MVD5"/>
<dbReference type="EMBL" id="CP031046">
    <property type="protein sequence ID" value="QDZ24543.1"/>
    <property type="molecule type" value="Genomic_DNA"/>
</dbReference>
<feature type="compositionally biased region" description="Basic and acidic residues" evidence="1">
    <location>
        <begin position="531"/>
        <end position="543"/>
    </location>
</feature>
<evidence type="ECO:0000256" key="1">
    <source>
        <dbReference type="SAM" id="MobiDB-lite"/>
    </source>
</evidence>
<evidence type="ECO:0000313" key="3">
    <source>
        <dbReference type="Proteomes" id="UP000316726"/>
    </source>
</evidence>
<feature type="compositionally biased region" description="Basic and acidic residues" evidence="1">
    <location>
        <begin position="645"/>
        <end position="665"/>
    </location>
</feature>
<gene>
    <name evidence="2" type="ORF">A3770_13p70610</name>
</gene>
<sequence length="875" mass="100553">MLSFGQTRTARLAEKERKQKEYKAELERQIEAKKVREQQERAQERQASRELLSVNKQRENMVAPLGVGTSPQRVSPQMLQRQAGQYQYSHPDAGKPVARPVVVPHQDQRRHDEAILQSEIQHSFHESDDAPAYLGGAAPRARESAPQRHDEAILQSEIQHSFHESDDAPAYMGGAANQGSQAMMPRQAHHHQEHRQPPAPQAQDKFQPSETFYKKLEEERRKLAYGEELRQQMKEQKERKERERKFWKFGDDQVSVYSSQQQRHDEQILRNEYKNSFQESADAPAYLRTAHAHAHKHSVNDAKARASAAAKAQAYREQNHYDGQQQDVAKNPGRHDEAILKSEIEHSFQESDDAPAYLRGANLKSPNSDKRQPMVHFRSDYRDMTALEVEQKQKKAAELHEDLRRQMEEKKAAKARERERERQEEARENERIRREQEQLRKQYEGEHNREHKSRRSHAAPFVNLSASNNEPETAGRKGVGGNTPARRASGPHVQNTPGRGANMPDMGTISHPSFSIPEKRKPAAARAPSPVREEARRAEDHSEAAPSRAGLSTPLVEKKIASSVESIKSELIGNQEKVIQVINEQRQALVAETESTRQEMLQMKNMLKEYQDSIHKMEQLHSEQMQMQNVYALMKQSEDEEMVRRSQEERQFDHHHPPVDVDRNPNAETPSWVRQAMKENGRLDLMQSLQAESTLVFPVSEPIAEEPSVPYRSPLRDPHRSPMMRSAVELPLPVVENEAVDLRLDSESNYVAQEEEWQQRQQEPPAYAEPVELVRIPSRNPSVASSAATLNVEELYERNASKLRMLEDLEAVDDVDEIDRKLNQFLSARDDESVSNSLENYNELDYGANLHLKEMMSQPERLSTPCLPAESDWIR</sequence>
<evidence type="ECO:0000313" key="2">
    <source>
        <dbReference type="EMBL" id="QDZ24543.1"/>
    </source>
</evidence>
<feature type="region of interest" description="Disordered" evidence="1">
    <location>
        <begin position="391"/>
        <end position="551"/>
    </location>
</feature>
<evidence type="ECO:0008006" key="4">
    <source>
        <dbReference type="Google" id="ProtNLM"/>
    </source>
</evidence>
<protein>
    <recommendedName>
        <fullName evidence="4">CCDC66 domain-containing protein</fullName>
    </recommendedName>
</protein>
<dbReference type="STRING" id="1764295.A0A5B8MVD5"/>
<feature type="region of interest" description="Disordered" evidence="1">
    <location>
        <begin position="645"/>
        <end position="667"/>
    </location>
</feature>
<feature type="compositionally biased region" description="Polar residues" evidence="1">
    <location>
        <begin position="69"/>
        <end position="88"/>
    </location>
</feature>
<feature type="compositionally biased region" description="Basic and acidic residues" evidence="1">
    <location>
        <begin position="391"/>
        <end position="449"/>
    </location>
</feature>